<evidence type="ECO:0000313" key="2">
    <source>
        <dbReference type="EMBL" id="RDZ18520.1"/>
    </source>
</evidence>
<comment type="caution">
    <text evidence="2">The sequence shown here is derived from an EMBL/GenBank/DDBJ whole genome shotgun (WGS) entry which is preliminary data.</text>
</comment>
<evidence type="ECO:0000256" key="1">
    <source>
        <dbReference type="SAM" id="Phobius"/>
    </source>
</evidence>
<accession>A0A3D8X9P1</accession>
<dbReference type="EMBL" id="PQWM01000006">
    <property type="protein sequence ID" value="RDZ18520.1"/>
    <property type="molecule type" value="Genomic_DNA"/>
</dbReference>
<evidence type="ECO:0000313" key="3">
    <source>
        <dbReference type="Proteomes" id="UP000256519"/>
    </source>
</evidence>
<proteinExistence type="predicted"/>
<feature type="transmembrane region" description="Helical" evidence="1">
    <location>
        <begin position="6"/>
        <end position="27"/>
    </location>
</feature>
<keyword evidence="1" id="KW-0812">Transmembrane</keyword>
<organism evidence="2 3">
    <name type="scientific">Priestia megaterium</name>
    <name type="common">Bacillus megaterium</name>
    <dbReference type="NCBI Taxonomy" id="1404"/>
    <lineage>
        <taxon>Bacteria</taxon>
        <taxon>Bacillati</taxon>
        <taxon>Bacillota</taxon>
        <taxon>Bacilli</taxon>
        <taxon>Bacillales</taxon>
        <taxon>Bacillaceae</taxon>
        <taxon>Priestia</taxon>
    </lineage>
</organism>
<name>A0A3D8X9P1_PRIMG</name>
<gene>
    <name evidence="2" type="ORF">C3744_05720</name>
</gene>
<dbReference type="AlphaFoldDB" id="A0A3D8X9P1"/>
<dbReference type="Proteomes" id="UP000256519">
    <property type="component" value="Unassembled WGS sequence"/>
</dbReference>
<sequence>MIALRFVFLTHLFFLIHYLYSMLVHIIEKRMMVMEEYSFRFHITDSYPLQNENDKIEAVVRTKIKHAERGCLYEGYLRVHITNIGVFPVAKDIAEAIGVRSLRQQLAAELKRYVRPHRNFL</sequence>
<protein>
    <submittedName>
        <fullName evidence="2">Diaminopimelate epimerase</fullName>
    </submittedName>
</protein>
<keyword evidence="1" id="KW-0472">Membrane</keyword>
<reference evidence="2 3" key="1">
    <citation type="journal article" date="2018" name="Appl. Environ. Microbiol.">
        <title>Antimicrobial susceptibility testing and tentative epidemiological cut-off values of five Bacillus species relevant for use as animal feed additives or for plant protection.</title>
        <authorList>
            <person name="Agerso Y."/>
            <person name="Stuer-Lauridsen B."/>
            <person name="Bjerre K."/>
            <person name="Jensen M.G."/>
            <person name="Johansen E."/>
            <person name="Bennedsen M."/>
            <person name="Brockmann E."/>
            <person name="Nielsen B."/>
        </authorList>
    </citation>
    <scope>NUCLEOTIDE SEQUENCE [LARGE SCALE GENOMIC DNA]</scope>
    <source>
        <strain evidence="2 3">CHCC20162</strain>
    </source>
</reference>
<keyword evidence="1" id="KW-1133">Transmembrane helix</keyword>